<dbReference type="InterPro" id="IPR029058">
    <property type="entry name" value="AB_hydrolase_fold"/>
</dbReference>
<evidence type="ECO:0000313" key="2">
    <source>
        <dbReference type="EMBL" id="KDR42940.1"/>
    </source>
</evidence>
<dbReference type="PANTHER" id="PTHR43433">
    <property type="entry name" value="HYDROLASE, ALPHA/BETA FOLD FAMILY PROTEIN"/>
    <property type="match status" value="1"/>
</dbReference>
<dbReference type="InterPro" id="IPR050471">
    <property type="entry name" value="AB_hydrolase"/>
</dbReference>
<proteinExistence type="predicted"/>
<dbReference type="AlphaFoldDB" id="A0A069PQN7"/>
<dbReference type="PRINTS" id="PR00111">
    <property type="entry name" value="ABHYDROLASE"/>
</dbReference>
<comment type="caution">
    <text evidence="2">The sequence shown here is derived from an EMBL/GenBank/DDBJ whole genome shotgun (WGS) entry which is preliminary data.</text>
</comment>
<protein>
    <submittedName>
        <fullName evidence="2">Esterase</fullName>
    </submittedName>
</protein>
<dbReference type="RefSeq" id="WP_035929941.1">
    <property type="nucleotide sequence ID" value="NZ_CADFFX010000004.1"/>
</dbReference>
<gene>
    <name evidence="2" type="ORF">BG61_03620</name>
</gene>
<evidence type="ECO:0000313" key="3">
    <source>
        <dbReference type="Proteomes" id="UP000027466"/>
    </source>
</evidence>
<dbReference type="InterPro" id="IPR000073">
    <property type="entry name" value="AB_hydrolase_1"/>
</dbReference>
<dbReference type="Gene3D" id="3.40.50.1820">
    <property type="entry name" value="alpha/beta hydrolase"/>
    <property type="match status" value="1"/>
</dbReference>
<feature type="domain" description="AB hydrolase-1" evidence="1">
    <location>
        <begin position="24"/>
        <end position="237"/>
    </location>
</feature>
<keyword evidence="3" id="KW-1185">Reference proteome</keyword>
<dbReference type="GO" id="GO:0004806">
    <property type="term" value="F:triacylglycerol lipase activity"/>
    <property type="evidence" value="ECO:0007669"/>
    <property type="project" value="TreeGrafter"/>
</dbReference>
<dbReference type="Pfam" id="PF00561">
    <property type="entry name" value="Abhydrolase_1"/>
    <property type="match status" value="1"/>
</dbReference>
<dbReference type="Proteomes" id="UP000027466">
    <property type="component" value="Unassembled WGS sequence"/>
</dbReference>
<organism evidence="2 3">
    <name type="scientific">Caballeronia glathei</name>
    <dbReference type="NCBI Taxonomy" id="60547"/>
    <lineage>
        <taxon>Bacteria</taxon>
        <taxon>Pseudomonadati</taxon>
        <taxon>Pseudomonadota</taxon>
        <taxon>Betaproteobacteria</taxon>
        <taxon>Burkholderiales</taxon>
        <taxon>Burkholderiaceae</taxon>
        <taxon>Caballeronia</taxon>
    </lineage>
</organism>
<evidence type="ECO:0000259" key="1">
    <source>
        <dbReference type="Pfam" id="PF00561"/>
    </source>
</evidence>
<reference evidence="2 3" key="1">
    <citation type="submission" date="2014-03" db="EMBL/GenBank/DDBJ databases">
        <title>Draft Genome Sequences of Four Burkholderia Strains.</title>
        <authorList>
            <person name="Liu X.Y."/>
            <person name="Li C.X."/>
            <person name="Xu J.H."/>
        </authorList>
    </citation>
    <scope>NUCLEOTIDE SEQUENCE [LARGE SCALE GENOMIC DNA]</scope>
    <source>
        <strain evidence="2 3">DSM 50014</strain>
    </source>
</reference>
<name>A0A069PQN7_9BURK</name>
<accession>A0A069PQN7</accession>
<dbReference type="SUPFAM" id="SSF53474">
    <property type="entry name" value="alpha/beta-Hydrolases"/>
    <property type="match status" value="1"/>
</dbReference>
<dbReference type="GO" id="GO:0046503">
    <property type="term" value="P:glycerolipid catabolic process"/>
    <property type="evidence" value="ECO:0007669"/>
    <property type="project" value="TreeGrafter"/>
</dbReference>
<sequence length="272" mass="28664">MHSGHFTAADGTRLAYEVAGTGLPVLWQHGLCADRGQPAEVFPGHAGRSRITMECRGHGLSELGDPARIGIRQFADDAIALLDHLGIARAVVGGISLGAAIAMHIAARHPARTSALILARPAWLAAPAPPRLRIYAEVAARLAAHDAHTARGFIDAMPVMAEIAAVSPDNIASLHAMLERPDPVSTIALLSRIPLDGPGLALTDIRAIAAKTLVIGTQQDWMHPFEYARTLAAEIPDARLAQITAKTVSRPAHVAGFRDAMDSFLAGCGVRP</sequence>
<dbReference type="EMBL" id="JFHC01000011">
    <property type="protein sequence ID" value="KDR42940.1"/>
    <property type="molecule type" value="Genomic_DNA"/>
</dbReference>
<dbReference type="PANTHER" id="PTHR43433:SF5">
    <property type="entry name" value="AB HYDROLASE-1 DOMAIN-CONTAINING PROTEIN"/>
    <property type="match status" value="1"/>
</dbReference>
<dbReference type="STRING" id="60547.GCA_000751215_02211"/>